<keyword evidence="2" id="KW-1185">Reference proteome</keyword>
<dbReference type="EMBL" id="QLMC01000005">
    <property type="protein sequence ID" value="RAJ94426.1"/>
    <property type="molecule type" value="Genomic_DNA"/>
</dbReference>
<comment type="caution">
    <text evidence="1">The sequence shown here is derived from an EMBL/GenBank/DDBJ whole genome shotgun (WGS) entry which is preliminary data.</text>
</comment>
<dbReference type="Pfam" id="PF14054">
    <property type="entry name" value="DUF4249"/>
    <property type="match status" value="1"/>
</dbReference>
<accession>A0A327WR53</accession>
<sequence>MRTVLTLFLGMMLTACLRSVDELSVDALPIDRVTKPNVVCFISPQDTVLTAKIAMSEPQIVSSFTESLVVKDAVVLLSDSSRSIQLVYDDKLMYYRAVPQGRFTIRPGMTYRLTVSMSGNRSVTAEATVPQAVLIDRVSVDSTVTRNSANAALTTYTTTLYWTSPGTGRNGSNYYRGWAEIDQQIVERETGLPVSRRTSEPSFFVERETGQAGALRLMTGQHTLLTGPTTGTQTQRIRAGLLTTDENYYRYHTSLREQFVNQQQNFANPTVLYSNIAGGYGLFAAYNGSYITVEPANQRSSK</sequence>
<proteinExistence type="predicted"/>
<gene>
    <name evidence="1" type="ORF">LX87_04313</name>
</gene>
<evidence type="ECO:0000313" key="2">
    <source>
        <dbReference type="Proteomes" id="UP000248790"/>
    </source>
</evidence>
<protein>
    <submittedName>
        <fullName evidence="1">Uncharacterized protein DUF4249</fullName>
    </submittedName>
</protein>
<reference evidence="1 2" key="1">
    <citation type="submission" date="2018-06" db="EMBL/GenBank/DDBJ databases">
        <title>Genomic Encyclopedia of Archaeal and Bacterial Type Strains, Phase II (KMG-II): from individual species to whole genera.</title>
        <authorList>
            <person name="Goeker M."/>
        </authorList>
    </citation>
    <scope>NUCLEOTIDE SEQUENCE [LARGE SCALE GENOMIC DNA]</scope>
    <source>
        <strain evidence="1 2">DSM 21851</strain>
    </source>
</reference>
<dbReference type="PROSITE" id="PS51257">
    <property type="entry name" value="PROKAR_LIPOPROTEIN"/>
    <property type="match status" value="1"/>
</dbReference>
<dbReference type="InterPro" id="IPR025345">
    <property type="entry name" value="DUF4249"/>
</dbReference>
<dbReference type="OrthoDB" id="953225at2"/>
<dbReference type="Proteomes" id="UP000248790">
    <property type="component" value="Unassembled WGS sequence"/>
</dbReference>
<name>A0A327WR53_LARAB</name>
<evidence type="ECO:0000313" key="1">
    <source>
        <dbReference type="EMBL" id="RAJ94426.1"/>
    </source>
</evidence>
<dbReference type="AlphaFoldDB" id="A0A327WR53"/>
<dbReference type="RefSeq" id="WP_111630308.1">
    <property type="nucleotide sequence ID" value="NZ_QLMC01000005.1"/>
</dbReference>
<organism evidence="1 2">
    <name type="scientific">Larkinella arboricola</name>
    <dbReference type="NCBI Taxonomy" id="643671"/>
    <lineage>
        <taxon>Bacteria</taxon>
        <taxon>Pseudomonadati</taxon>
        <taxon>Bacteroidota</taxon>
        <taxon>Cytophagia</taxon>
        <taxon>Cytophagales</taxon>
        <taxon>Spirosomataceae</taxon>
        <taxon>Larkinella</taxon>
    </lineage>
</organism>